<reference evidence="2" key="1">
    <citation type="submission" date="2023-07" db="EMBL/GenBank/DDBJ databases">
        <title>A chromosome-level genome assembly of Lolium multiflorum.</title>
        <authorList>
            <person name="Chen Y."/>
            <person name="Copetti D."/>
            <person name="Kolliker R."/>
            <person name="Studer B."/>
        </authorList>
    </citation>
    <scope>NUCLEOTIDE SEQUENCE</scope>
    <source>
        <strain evidence="2">02402/16</strain>
        <tissue evidence="2">Leaf</tissue>
    </source>
</reference>
<gene>
    <name evidence="2" type="ORF">QYE76_057433</name>
</gene>
<dbReference type="PANTHER" id="PTHR46038">
    <property type="entry name" value="EXPRESSED PROTEIN-RELATED"/>
    <property type="match status" value="1"/>
</dbReference>
<evidence type="ECO:0000313" key="2">
    <source>
        <dbReference type="EMBL" id="KAK1669274.1"/>
    </source>
</evidence>
<evidence type="ECO:0000259" key="1">
    <source>
        <dbReference type="Pfam" id="PF03407"/>
    </source>
</evidence>
<sequence>MEMLRRWRAARWRFPRDHEQTIFNQINHELAAADGGLRLRFQFLDTAIFGGFCRVFRNNMARACTMHANCYFGLGNKLTDLRDVLGQWKNYTAMTPLGRRNAKAAGRSFGWRVPARAGPGPWQGWAVAKGPGLGGGPRWRPFLYAIWAGK</sequence>
<feature type="domain" description="Nucleotide-diphospho-sugar transferase" evidence="1">
    <location>
        <begin position="2"/>
        <end position="81"/>
    </location>
</feature>
<keyword evidence="3" id="KW-1185">Reference proteome</keyword>
<organism evidence="2 3">
    <name type="scientific">Lolium multiflorum</name>
    <name type="common">Italian ryegrass</name>
    <name type="synonym">Lolium perenne subsp. multiflorum</name>
    <dbReference type="NCBI Taxonomy" id="4521"/>
    <lineage>
        <taxon>Eukaryota</taxon>
        <taxon>Viridiplantae</taxon>
        <taxon>Streptophyta</taxon>
        <taxon>Embryophyta</taxon>
        <taxon>Tracheophyta</taxon>
        <taxon>Spermatophyta</taxon>
        <taxon>Magnoliopsida</taxon>
        <taxon>Liliopsida</taxon>
        <taxon>Poales</taxon>
        <taxon>Poaceae</taxon>
        <taxon>BOP clade</taxon>
        <taxon>Pooideae</taxon>
        <taxon>Poodae</taxon>
        <taxon>Poeae</taxon>
        <taxon>Poeae Chloroplast Group 2 (Poeae type)</taxon>
        <taxon>Loliodinae</taxon>
        <taxon>Loliinae</taxon>
        <taxon>Lolium</taxon>
    </lineage>
</organism>
<accession>A0AAD8T460</accession>
<dbReference type="Proteomes" id="UP001231189">
    <property type="component" value="Unassembled WGS sequence"/>
</dbReference>
<dbReference type="Pfam" id="PF03407">
    <property type="entry name" value="Nucleotid_trans"/>
    <property type="match status" value="1"/>
</dbReference>
<name>A0AAD8T460_LOLMU</name>
<comment type="caution">
    <text evidence="2">The sequence shown here is derived from an EMBL/GenBank/DDBJ whole genome shotgun (WGS) entry which is preliminary data.</text>
</comment>
<evidence type="ECO:0000313" key="3">
    <source>
        <dbReference type="Proteomes" id="UP001231189"/>
    </source>
</evidence>
<protein>
    <recommendedName>
        <fullName evidence="1">Nucleotide-diphospho-sugar transferase domain-containing protein</fullName>
    </recommendedName>
</protein>
<dbReference type="PANTHER" id="PTHR46038:SF52">
    <property type="entry name" value="OS01G0920700 PROTEIN"/>
    <property type="match status" value="1"/>
</dbReference>
<proteinExistence type="predicted"/>
<dbReference type="AlphaFoldDB" id="A0AAD8T460"/>
<dbReference type="InterPro" id="IPR044821">
    <property type="entry name" value="At1g28695/At4g15970-like"/>
</dbReference>
<dbReference type="EMBL" id="JAUUTY010000003">
    <property type="protein sequence ID" value="KAK1669274.1"/>
    <property type="molecule type" value="Genomic_DNA"/>
</dbReference>
<dbReference type="InterPro" id="IPR005069">
    <property type="entry name" value="Nucl-diP-sugar_transferase"/>
</dbReference>